<dbReference type="InterPro" id="IPR034457">
    <property type="entry name" value="Organic_radical-activating"/>
</dbReference>
<reference evidence="8" key="1">
    <citation type="submission" date="2017-09" db="EMBL/GenBank/DDBJ databases">
        <title>Depth-based differentiation of microbial function through sediment-hosted aquifers and enrichment of novel symbionts in the deep terrestrial subsurface.</title>
        <authorList>
            <person name="Probst A.J."/>
            <person name="Ladd B."/>
            <person name="Jarett J.K."/>
            <person name="Geller-Mcgrath D.E."/>
            <person name="Sieber C.M.K."/>
            <person name="Emerson J.B."/>
            <person name="Anantharaman K."/>
            <person name="Thomas B.C."/>
            <person name="Malmstrom R."/>
            <person name="Stieglmeier M."/>
            <person name="Klingl A."/>
            <person name="Woyke T."/>
            <person name="Ryan C.M."/>
            <person name="Banfield J.F."/>
        </authorList>
    </citation>
    <scope>NUCLEOTIDE SEQUENCE [LARGE SCALE GENOMIC DNA]</scope>
</reference>
<accession>A0A2M8G673</accession>
<dbReference type="InterPro" id="IPR058240">
    <property type="entry name" value="rSAM_sf"/>
</dbReference>
<dbReference type="GO" id="GO:0051539">
    <property type="term" value="F:4 iron, 4 sulfur cluster binding"/>
    <property type="evidence" value="ECO:0007669"/>
    <property type="project" value="UniProtKB-KW"/>
</dbReference>
<dbReference type="EMBL" id="PFQS01000094">
    <property type="protein sequence ID" value="PJC68439.1"/>
    <property type="molecule type" value="Genomic_DNA"/>
</dbReference>
<protein>
    <submittedName>
        <fullName evidence="7">AmmeMemoRadiSam system radical SAM enzyme</fullName>
    </submittedName>
</protein>
<evidence type="ECO:0000313" key="8">
    <source>
        <dbReference type="Proteomes" id="UP000229438"/>
    </source>
</evidence>
<dbReference type="PANTHER" id="PTHR30352">
    <property type="entry name" value="PYRUVATE FORMATE-LYASE-ACTIVATING ENZYME"/>
    <property type="match status" value="1"/>
</dbReference>
<evidence type="ECO:0000256" key="5">
    <source>
        <dbReference type="ARBA" id="ARBA00023004"/>
    </source>
</evidence>
<dbReference type="Proteomes" id="UP000229438">
    <property type="component" value="Unassembled WGS sequence"/>
</dbReference>
<keyword evidence="2" id="KW-0004">4Fe-4S</keyword>
<keyword evidence="5" id="KW-0408">Iron</keyword>
<name>A0A2M8G673_UNCKA</name>
<keyword evidence="6" id="KW-0411">Iron-sulfur</keyword>
<evidence type="ECO:0000256" key="2">
    <source>
        <dbReference type="ARBA" id="ARBA00022485"/>
    </source>
</evidence>
<evidence type="ECO:0000256" key="1">
    <source>
        <dbReference type="ARBA" id="ARBA00001966"/>
    </source>
</evidence>
<evidence type="ECO:0000256" key="3">
    <source>
        <dbReference type="ARBA" id="ARBA00022691"/>
    </source>
</evidence>
<feature type="non-terminal residue" evidence="7">
    <location>
        <position position="1"/>
    </location>
</feature>
<organism evidence="7 8">
    <name type="scientific">candidate division WWE3 bacterium CG_4_8_14_3_um_filter_42_11</name>
    <dbReference type="NCBI Taxonomy" id="1975076"/>
    <lineage>
        <taxon>Bacteria</taxon>
        <taxon>Katanobacteria</taxon>
    </lineage>
</organism>
<sequence length="134" mass="15144">IKTIKKNGVWLELVNLVIPGENDSDEKLKGLISWVKGNLGEDVPLHFTRFHPDYKLTNLPPTPEDTLKKARKMAMDAGLKYVYTGNIYDPEGSTTYCPNNKEPAITRQGFFITQYNLSKDGQCKDGEKIPGVWE</sequence>
<dbReference type="InterPro" id="IPR013785">
    <property type="entry name" value="Aldolase_TIM"/>
</dbReference>
<dbReference type="GO" id="GO:0046872">
    <property type="term" value="F:metal ion binding"/>
    <property type="evidence" value="ECO:0007669"/>
    <property type="project" value="UniProtKB-KW"/>
</dbReference>
<dbReference type="AlphaFoldDB" id="A0A2M8G673"/>
<comment type="caution">
    <text evidence="7">The sequence shown here is derived from an EMBL/GenBank/DDBJ whole genome shotgun (WGS) entry which is preliminary data.</text>
</comment>
<keyword evidence="3" id="KW-0949">S-adenosyl-L-methionine</keyword>
<keyword evidence="4" id="KW-0479">Metal-binding</keyword>
<evidence type="ECO:0000256" key="4">
    <source>
        <dbReference type="ARBA" id="ARBA00022723"/>
    </source>
</evidence>
<proteinExistence type="predicted"/>
<evidence type="ECO:0000256" key="6">
    <source>
        <dbReference type="ARBA" id="ARBA00023014"/>
    </source>
</evidence>
<comment type="cofactor">
    <cofactor evidence="1">
        <name>[4Fe-4S] cluster</name>
        <dbReference type="ChEBI" id="CHEBI:49883"/>
    </cofactor>
</comment>
<gene>
    <name evidence="7" type="ORF">CO015_04020</name>
</gene>
<dbReference type="Gene3D" id="3.20.20.70">
    <property type="entry name" value="Aldolase class I"/>
    <property type="match status" value="1"/>
</dbReference>
<dbReference type="SUPFAM" id="SSF102114">
    <property type="entry name" value="Radical SAM enzymes"/>
    <property type="match status" value="1"/>
</dbReference>
<dbReference type="PANTHER" id="PTHR30352:SF5">
    <property type="entry name" value="PYRUVATE FORMATE-LYASE 1-ACTIVATING ENZYME"/>
    <property type="match status" value="1"/>
</dbReference>
<evidence type="ECO:0000313" key="7">
    <source>
        <dbReference type="EMBL" id="PJC68439.1"/>
    </source>
</evidence>